<evidence type="ECO:0000313" key="2">
    <source>
        <dbReference type="EMBL" id="CAB4833394.1"/>
    </source>
</evidence>
<dbReference type="EMBL" id="CAFBLT010000003">
    <property type="protein sequence ID" value="CAB4882711.1"/>
    <property type="molecule type" value="Genomic_DNA"/>
</dbReference>
<sequence length="117" mass="13173">MAGVHIIALVCALITISVIVELTRRRYIHERFALIWLVVAVIIGFFAVFPGVFNSLAHWIGVKNPPDLLTVVAVLFLLLVCVRLSWEIGRLQQRTEVLAEEIALLRKSLEDVETPTQ</sequence>
<name>A0A6J7AKF7_9ZZZZ</name>
<feature type="transmembrane region" description="Helical" evidence="1">
    <location>
        <begin position="34"/>
        <end position="56"/>
    </location>
</feature>
<keyword evidence="1" id="KW-0472">Membrane</keyword>
<protein>
    <submittedName>
        <fullName evidence="2">Unannotated protein</fullName>
    </submittedName>
</protein>
<organism evidence="2">
    <name type="scientific">freshwater metagenome</name>
    <dbReference type="NCBI Taxonomy" id="449393"/>
    <lineage>
        <taxon>unclassified sequences</taxon>
        <taxon>metagenomes</taxon>
        <taxon>ecological metagenomes</taxon>
    </lineage>
</organism>
<feature type="transmembrane region" description="Helical" evidence="1">
    <location>
        <begin position="68"/>
        <end position="86"/>
    </location>
</feature>
<dbReference type="InterPro" id="IPR019277">
    <property type="entry name" value="DUF2304"/>
</dbReference>
<dbReference type="AlphaFoldDB" id="A0A6J7AKF7"/>
<dbReference type="Pfam" id="PF10066">
    <property type="entry name" value="DUF2304"/>
    <property type="match status" value="1"/>
</dbReference>
<reference evidence="2" key="1">
    <citation type="submission" date="2020-05" db="EMBL/GenBank/DDBJ databases">
        <authorList>
            <person name="Chiriac C."/>
            <person name="Salcher M."/>
            <person name="Ghai R."/>
            <person name="Kavagutti S V."/>
        </authorList>
    </citation>
    <scope>NUCLEOTIDE SEQUENCE</scope>
</reference>
<keyword evidence="1" id="KW-1133">Transmembrane helix</keyword>
<accession>A0A6J7AKF7</accession>
<feature type="transmembrane region" description="Helical" evidence="1">
    <location>
        <begin position="6"/>
        <end position="22"/>
    </location>
</feature>
<dbReference type="EMBL" id="CAFBPM010000021">
    <property type="protein sequence ID" value="CAB5030433.1"/>
    <property type="molecule type" value="Genomic_DNA"/>
</dbReference>
<evidence type="ECO:0000313" key="4">
    <source>
        <dbReference type="EMBL" id="CAB5030433.1"/>
    </source>
</evidence>
<gene>
    <name evidence="2" type="ORF">UFOPK3164_01455</name>
    <name evidence="3" type="ORF">UFOPK3427_01644</name>
    <name evidence="4" type="ORF">UFOPK4112_01586</name>
</gene>
<dbReference type="EMBL" id="CAFABE010000089">
    <property type="protein sequence ID" value="CAB4833394.1"/>
    <property type="molecule type" value="Genomic_DNA"/>
</dbReference>
<proteinExistence type="predicted"/>
<keyword evidence="1" id="KW-0812">Transmembrane</keyword>
<evidence type="ECO:0000256" key="1">
    <source>
        <dbReference type="SAM" id="Phobius"/>
    </source>
</evidence>
<evidence type="ECO:0000313" key="3">
    <source>
        <dbReference type="EMBL" id="CAB4882711.1"/>
    </source>
</evidence>